<evidence type="ECO:0000256" key="2">
    <source>
        <dbReference type="ARBA" id="ARBA00022741"/>
    </source>
</evidence>
<dbReference type="PATRIC" id="fig|1768241.3.peg.1243"/>
<dbReference type="PANTHER" id="PTHR10465:SF0">
    <property type="entry name" value="SARCALUMENIN"/>
    <property type="match status" value="1"/>
</dbReference>
<dbReference type="Gene3D" id="3.40.50.300">
    <property type="entry name" value="P-loop containing nucleotide triphosphate hydrolases"/>
    <property type="match status" value="1"/>
</dbReference>
<dbReference type="OrthoDB" id="7927795at2"/>
<keyword evidence="4" id="KW-0342">GTP-binding</keyword>
<dbReference type="GO" id="GO:0005525">
    <property type="term" value="F:GTP binding"/>
    <property type="evidence" value="ECO:0007669"/>
    <property type="project" value="UniProtKB-KW"/>
</dbReference>
<evidence type="ECO:0000313" key="7">
    <source>
        <dbReference type="EMBL" id="KUP94013.1"/>
    </source>
</evidence>
<dbReference type="AlphaFoldDB" id="A0A132C0B7"/>
<evidence type="ECO:0000256" key="3">
    <source>
        <dbReference type="ARBA" id="ARBA00022801"/>
    </source>
</evidence>
<dbReference type="Pfam" id="PF00350">
    <property type="entry name" value="Dynamin_N"/>
    <property type="match status" value="1"/>
</dbReference>
<dbReference type="RefSeq" id="WP_068241262.1">
    <property type="nucleotide sequence ID" value="NZ_LPUY01000038.1"/>
</dbReference>
<dbReference type="InterPro" id="IPR027417">
    <property type="entry name" value="P-loop_NTPase"/>
</dbReference>
<keyword evidence="5" id="KW-0472">Membrane</keyword>
<dbReference type="EMBL" id="LPUY01000038">
    <property type="protein sequence ID" value="KUP94013.1"/>
    <property type="molecule type" value="Genomic_DNA"/>
</dbReference>
<evidence type="ECO:0000313" key="8">
    <source>
        <dbReference type="Proteomes" id="UP000068382"/>
    </source>
</evidence>
<keyword evidence="3" id="KW-0378">Hydrolase</keyword>
<evidence type="ECO:0000256" key="5">
    <source>
        <dbReference type="ARBA" id="ARBA00023136"/>
    </source>
</evidence>
<dbReference type="GO" id="GO:0016020">
    <property type="term" value="C:membrane"/>
    <property type="evidence" value="ECO:0007669"/>
    <property type="project" value="UniProtKB-SubCell"/>
</dbReference>
<dbReference type="PANTHER" id="PTHR10465">
    <property type="entry name" value="TRANSMEMBRANE GTPASE FZO1"/>
    <property type="match status" value="1"/>
</dbReference>
<dbReference type="InterPro" id="IPR045063">
    <property type="entry name" value="Dynamin_N"/>
</dbReference>
<proteinExistence type="predicted"/>
<dbReference type="GO" id="GO:0003924">
    <property type="term" value="F:GTPase activity"/>
    <property type="evidence" value="ECO:0007669"/>
    <property type="project" value="InterPro"/>
</dbReference>
<comment type="subcellular location">
    <subcellularLocation>
        <location evidence="1">Membrane</location>
    </subcellularLocation>
</comment>
<protein>
    <submittedName>
        <fullName evidence="7">GTPase Der</fullName>
    </submittedName>
</protein>
<dbReference type="Proteomes" id="UP000068382">
    <property type="component" value="Unassembled WGS sequence"/>
</dbReference>
<sequence length="685" mass="74453">MYIETDIDRTTDLRVSAQPGNLAEGLAPLQDVARDIAQVQAALAQLQSDPTDKTSKGLARLAADLEQFEPAVTFLGQVKSGKTTLVNALAGWSDLLPSDVNPWTSVVTSLHLSPGRGRADTSARFRFMTEEEWDHLLSRGGRMGEMAGRAGAEGEMAKIRTQVETMRDRAKARLGRKFELLMGQSHDYGYFDKNLIERYICLGDDPEFAEADADHQGRFADVTRSADLYLGSPVLPCNLCLRDTPGVNDTFLMREQITLQALLDSRVCVVVLTASQALSTVDLGLIRMLSNLQADQVVLFVNRIDELPDPANQVPEIEASLRATLKAHHVPDGAEILFGSALWANAVLAGDLDAMPEASAQALFAWAEARPVPGGHDIDPPDLVWSLSGLPALNSAIARRVAETEARPLLRRVARDALTLATAQQAADGIRIQQGTGAAFSSLEDSLTRFDALAAEHLETCAVEIDEILQNFGERVDRAHATFLDRATHALIAHLEEWGDDSPWQYDPTGLRLLLRSACSVMGSRLQAQVEDRYSAALGDVARHLYDAFGEAVAGIQISVPEAPPLPAPVALAQTIALDVRDSWWGNWWRRARGYAAFADQFRSQISAETDPFMTALKIDQSAQIRSAALARLSQALAHHRDILLEIAAATTGGQPPQTSLLSPGETDRQATQAAALHTLRAHID</sequence>
<dbReference type="InterPro" id="IPR027094">
    <property type="entry name" value="Mitofusin_fam"/>
</dbReference>
<feature type="domain" description="Dynamin N-terminal" evidence="6">
    <location>
        <begin position="72"/>
        <end position="301"/>
    </location>
</feature>
<gene>
    <name evidence="7" type="primary">der_1</name>
    <name evidence="7" type="ORF">TRIHO_11940</name>
</gene>
<evidence type="ECO:0000259" key="6">
    <source>
        <dbReference type="Pfam" id="PF00350"/>
    </source>
</evidence>
<comment type="caution">
    <text evidence="7">The sequence shown here is derived from an EMBL/GenBank/DDBJ whole genome shotgun (WGS) entry which is preliminary data.</text>
</comment>
<keyword evidence="8" id="KW-1185">Reference proteome</keyword>
<name>A0A132C0B7_9RHOB</name>
<evidence type="ECO:0000256" key="4">
    <source>
        <dbReference type="ARBA" id="ARBA00023134"/>
    </source>
</evidence>
<dbReference type="SUPFAM" id="SSF52540">
    <property type="entry name" value="P-loop containing nucleoside triphosphate hydrolases"/>
    <property type="match status" value="1"/>
</dbReference>
<organism evidence="7 8">
    <name type="scientific">Tritonibacter horizontis</name>
    <dbReference type="NCBI Taxonomy" id="1768241"/>
    <lineage>
        <taxon>Bacteria</taxon>
        <taxon>Pseudomonadati</taxon>
        <taxon>Pseudomonadota</taxon>
        <taxon>Alphaproteobacteria</taxon>
        <taxon>Rhodobacterales</taxon>
        <taxon>Paracoccaceae</taxon>
        <taxon>Tritonibacter</taxon>
    </lineage>
</organism>
<keyword evidence="2" id="KW-0547">Nucleotide-binding</keyword>
<reference evidence="7 8" key="1">
    <citation type="submission" date="2015-12" db="EMBL/GenBank/DDBJ databases">
        <title>Genome sequence of the marine Rhodobacteraceae strain O3.65, Candidatus Tritonibacter horizontis.</title>
        <authorList>
            <person name="Poehlein A."/>
            <person name="Giebel H.A."/>
            <person name="Voget S."/>
            <person name="Brinkhoff T."/>
        </authorList>
    </citation>
    <scope>NUCLEOTIDE SEQUENCE [LARGE SCALE GENOMIC DNA]</scope>
    <source>
        <strain evidence="7 8">O3.65</strain>
    </source>
</reference>
<evidence type="ECO:0000256" key="1">
    <source>
        <dbReference type="ARBA" id="ARBA00004370"/>
    </source>
</evidence>
<accession>A0A132C0B7</accession>